<evidence type="ECO:0000313" key="2">
    <source>
        <dbReference type="Proteomes" id="UP001501461"/>
    </source>
</evidence>
<protein>
    <submittedName>
        <fullName evidence="1">BrnT family toxin</fullName>
    </submittedName>
</protein>
<name>A0ABP5FYU1_9MICC</name>
<proteinExistence type="predicted"/>
<dbReference type="RefSeq" id="WP_425579867.1">
    <property type="nucleotide sequence ID" value="NZ_BAAAMN010000022.1"/>
</dbReference>
<sequence length="86" mass="10327">MEFEFDIIKSRANQLKHGIDFYKAQARWEDRNYIELPARTQGEPRWLIIGRINQVHHSAVITYRDGRIRLISVRRARKGEVDIYED</sequence>
<organism evidence="1 2">
    <name type="scientific">Yaniella flava</name>
    <dbReference type="NCBI Taxonomy" id="287930"/>
    <lineage>
        <taxon>Bacteria</taxon>
        <taxon>Bacillati</taxon>
        <taxon>Actinomycetota</taxon>
        <taxon>Actinomycetes</taxon>
        <taxon>Micrococcales</taxon>
        <taxon>Micrococcaceae</taxon>
        <taxon>Yaniella</taxon>
    </lineage>
</organism>
<keyword evidence="2" id="KW-1185">Reference proteome</keyword>
<gene>
    <name evidence="1" type="ORF">GCM10009720_14550</name>
</gene>
<accession>A0ABP5FYU1</accession>
<reference evidence="2" key="1">
    <citation type="journal article" date="2019" name="Int. J. Syst. Evol. Microbiol.">
        <title>The Global Catalogue of Microorganisms (GCM) 10K type strain sequencing project: providing services to taxonomists for standard genome sequencing and annotation.</title>
        <authorList>
            <consortium name="The Broad Institute Genomics Platform"/>
            <consortium name="The Broad Institute Genome Sequencing Center for Infectious Disease"/>
            <person name="Wu L."/>
            <person name="Ma J."/>
        </authorList>
    </citation>
    <scope>NUCLEOTIDE SEQUENCE [LARGE SCALE GENOMIC DNA]</scope>
    <source>
        <strain evidence="2">JCM 13595</strain>
    </source>
</reference>
<dbReference type="Proteomes" id="UP001501461">
    <property type="component" value="Unassembled WGS sequence"/>
</dbReference>
<dbReference type="InterPro" id="IPR038573">
    <property type="entry name" value="BrnT_sf"/>
</dbReference>
<evidence type="ECO:0000313" key="1">
    <source>
        <dbReference type="EMBL" id="GAA2034991.1"/>
    </source>
</evidence>
<dbReference type="Gene3D" id="3.10.450.530">
    <property type="entry name" value="Ribonuclease toxin, BrnT, of type II toxin-antitoxin system"/>
    <property type="match status" value="1"/>
</dbReference>
<comment type="caution">
    <text evidence="1">The sequence shown here is derived from an EMBL/GenBank/DDBJ whole genome shotgun (WGS) entry which is preliminary data.</text>
</comment>
<dbReference type="EMBL" id="BAAAMN010000022">
    <property type="protein sequence ID" value="GAA2034991.1"/>
    <property type="molecule type" value="Genomic_DNA"/>
</dbReference>
<dbReference type="Pfam" id="PF04365">
    <property type="entry name" value="BrnT_toxin"/>
    <property type="match status" value="1"/>
</dbReference>
<dbReference type="InterPro" id="IPR007460">
    <property type="entry name" value="BrnT_toxin"/>
</dbReference>